<feature type="transmembrane region" description="Helical" evidence="6">
    <location>
        <begin position="103"/>
        <end position="126"/>
    </location>
</feature>
<dbReference type="RefSeq" id="WP_152810965.1">
    <property type="nucleotide sequence ID" value="NZ_WHNW01000015.1"/>
</dbReference>
<dbReference type="SUPFAM" id="SSF81342">
    <property type="entry name" value="Transmembrane di-heme cytochromes"/>
    <property type="match status" value="1"/>
</dbReference>
<dbReference type="Pfam" id="PF01292">
    <property type="entry name" value="Ni_hydr_CYTB"/>
    <property type="match status" value="1"/>
</dbReference>
<organism evidence="8 9">
    <name type="scientific">Ostreibacterium oceani</name>
    <dbReference type="NCBI Taxonomy" id="2654998"/>
    <lineage>
        <taxon>Bacteria</taxon>
        <taxon>Pseudomonadati</taxon>
        <taxon>Pseudomonadota</taxon>
        <taxon>Gammaproteobacteria</taxon>
        <taxon>Cardiobacteriales</taxon>
        <taxon>Ostreibacteriaceae</taxon>
        <taxon>Ostreibacterium</taxon>
    </lineage>
</organism>
<dbReference type="Proteomes" id="UP000471298">
    <property type="component" value="Unassembled WGS sequence"/>
</dbReference>
<comment type="subcellular location">
    <subcellularLocation>
        <location evidence="1">Cell membrane</location>
        <topology evidence="1">Multi-pass membrane protein</topology>
    </subcellularLocation>
</comment>
<keyword evidence="4 6" id="KW-1133">Transmembrane helix</keyword>
<dbReference type="AlphaFoldDB" id="A0A6N7EZM8"/>
<dbReference type="InterPro" id="IPR016174">
    <property type="entry name" value="Di-haem_cyt_TM"/>
</dbReference>
<feature type="transmembrane region" description="Helical" evidence="6">
    <location>
        <begin position="21"/>
        <end position="42"/>
    </location>
</feature>
<evidence type="ECO:0000256" key="3">
    <source>
        <dbReference type="ARBA" id="ARBA00022692"/>
    </source>
</evidence>
<evidence type="ECO:0000256" key="1">
    <source>
        <dbReference type="ARBA" id="ARBA00004651"/>
    </source>
</evidence>
<proteinExistence type="predicted"/>
<dbReference type="PANTHER" id="PTHR30485">
    <property type="entry name" value="NI/FE-HYDROGENASE 1 B-TYPE CYTOCHROME SUBUNIT"/>
    <property type="match status" value="1"/>
</dbReference>
<reference evidence="8 9" key="1">
    <citation type="submission" date="2019-10" db="EMBL/GenBank/DDBJ databases">
        <title>Cardiobacteriales fam. a chemoheterotrophic member of the order Cardiobacteriales, and proposal of Cardiobacteriales fam. nov.</title>
        <authorList>
            <person name="Wang C."/>
        </authorList>
    </citation>
    <scope>NUCLEOTIDE SEQUENCE [LARGE SCALE GENOMIC DNA]</scope>
    <source>
        <strain evidence="8 9">ML27</strain>
    </source>
</reference>
<evidence type="ECO:0000259" key="7">
    <source>
        <dbReference type="Pfam" id="PF01292"/>
    </source>
</evidence>
<feature type="transmembrane region" description="Helical" evidence="6">
    <location>
        <begin position="148"/>
        <end position="166"/>
    </location>
</feature>
<evidence type="ECO:0000313" key="9">
    <source>
        <dbReference type="Proteomes" id="UP000471298"/>
    </source>
</evidence>
<dbReference type="GO" id="GO:0020037">
    <property type="term" value="F:heme binding"/>
    <property type="evidence" value="ECO:0007669"/>
    <property type="project" value="TreeGrafter"/>
</dbReference>
<name>A0A6N7EZM8_9GAMM</name>
<accession>A0A6N7EZM8</accession>
<dbReference type="GO" id="GO:0009055">
    <property type="term" value="F:electron transfer activity"/>
    <property type="evidence" value="ECO:0007669"/>
    <property type="project" value="InterPro"/>
</dbReference>
<dbReference type="EMBL" id="WHNW01000015">
    <property type="protein sequence ID" value="MPV86975.1"/>
    <property type="molecule type" value="Genomic_DNA"/>
</dbReference>
<dbReference type="PANTHER" id="PTHR30485:SF2">
    <property type="entry name" value="BLL0597 PROTEIN"/>
    <property type="match status" value="1"/>
</dbReference>
<evidence type="ECO:0000256" key="4">
    <source>
        <dbReference type="ARBA" id="ARBA00022989"/>
    </source>
</evidence>
<dbReference type="GO" id="GO:0022904">
    <property type="term" value="P:respiratory electron transport chain"/>
    <property type="evidence" value="ECO:0007669"/>
    <property type="project" value="InterPro"/>
</dbReference>
<dbReference type="InParanoid" id="A0A6N7EZM8"/>
<keyword evidence="9" id="KW-1185">Reference proteome</keyword>
<keyword evidence="5 6" id="KW-0472">Membrane</keyword>
<feature type="domain" description="Cytochrome b561 bacterial/Ni-hydrogenase" evidence="7">
    <location>
        <begin position="21"/>
        <end position="177"/>
    </location>
</feature>
<dbReference type="Gene3D" id="1.20.950.20">
    <property type="entry name" value="Transmembrane di-heme cytochromes, Chain C"/>
    <property type="match status" value="1"/>
</dbReference>
<evidence type="ECO:0000256" key="2">
    <source>
        <dbReference type="ARBA" id="ARBA00022475"/>
    </source>
</evidence>
<feature type="transmembrane region" description="Helical" evidence="6">
    <location>
        <begin position="54"/>
        <end position="73"/>
    </location>
</feature>
<keyword evidence="3 6" id="KW-0812">Transmembrane</keyword>
<comment type="caution">
    <text evidence="8">The sequence shown here is derived from an EMBL/GenBank/DDBJ whole genome shotgun (WGS) entry which is preliminary data.</text>
</comment>
<evidence type="ECO:0000256" key="6">
    <source>
        <dbReference type="SAM" id="Phobius"/>
    </source>
</evidence>
<dbReference type="InterPro" id="IPR011577">
    <property type="entry name" value="Cyt_b561_bac/Ni-Hgenase"/>
</dbReference>
<gene>
    <name evidence="8" type="ORF">GCU85_09580</name>
</gene>
<evidence type="ECO:0000256" key="5">
    <source>
        <dbReference type="ARBA" id="ARBA00023136"/>
    </source>
</evidence>
<sequence length="178" mass="20619">MNLFKKMASRQQNIAAHDINFPLLAKLIHWLVAIGVVVNLWISQPESKLHENVGFIIGFAVLLRIVLIGILGGPKLTINPRIIWQDFRAIKNREKIHSRYTPLGGWMIWLLWVVLLLTVATGYLGYEYGYDYDWAYALMGWHKTLAEILPYLIATHVVAVVFLSFWSKTHLVKRMIHR</sequence>
<evidence type="ECO:0000313" key="8">
    <source>
        <dbReference type="EMBL" id="MPV86975.1"/>
    </source>
</evidence>
<dbReference type="GO" id="GO:0005886">
    <property type="term" value="C:plasma membrane"/>
    <property type="evidence" value="ECO:0007669"/>
    <property type="project" value="UniProtKB-SubCell"/>
</dbReference>
<protein>
    <recommendedName>
        <fullName evidence="7">Cytochrome b561 bacterial/Ni-hydrogenase domain-containing protein</fullName>
    </recommendedName>
</protein>
<dbReference type="InterPro" id="IPR051542">
    <property type="entry name" value="Hydrogenase_cytochrome"/>
</dbReference>
<keyword evidence="2" id="KW-1003">Cell membrane</keyword>